<evidence type="ECO:0000313" key="3">
    <source>
        <dbReference type="Proteomes" id="UP001430848"/>
    </source>
</evidence>
<sequence length="255" mass="26636">MKLITINVLLSLAIAMMVIATELPDTITSAAVAVTVTVTESICMGSCAGEATPLSVANALATAANVSAAASLVANMIADRPSGDGEVHQLTANTTTVTIAASATNCPAPPNFDLSPAGQFWSILDDDINRITANNTDENGTVAPAKRWSKGRQSLCITSASLGLAGYYAIYLDGWGQEMKPCGQGVLDNIRGQCGGVDHWGCDHWGTGLFVTFQLPAPFRAKCALDGVWLASPKDKREEGLCCVWLGYGIHGNTC</sequence>
<evidence type="ECO:0000313" key="2">
    <source>
        <dbReference type="EMBL" id="KAK7740089.1"/>
    </source>
</evidence>
<evidence type="ECO:0000256" key="1">
    <source>
        <dbReference type="SAM" id="SignalP"/>
    </source>
</evidence>
<proteinExistence type="predicted"/>
<dbReference type="EMBL" id="JAKNSF020000003">
    <property type="protein sequence ID" value="KAK7740089.1"/>
    <property type="molecule type" value="Genomic_DNA"/>
</dbReference>
<name>A0ABR1PLZ5_DIAER</name>
<keyword evidence="3" id="KW-1185">Reference proteome</keyword>
<dbReference type="Proteomes" id="UP001430848">
    <property type="component" value="Unassembled WGS sequence"/>
</dbReference>
<protein>
    <submittedName>
        <fullName evidence="2">Uncharacterized protein</fullName>
    </submittedName>
</protein>
<accession>A0ABR1PLZ5</accession>
<gene>
    <name evidence="2" type="ORF">SLS63_001289</name>
</gene>
<organism evidence="2 3">
    <name type="scientific">Diaporthe eres</name>
    <name type="common">Phomopsis oblonga</name>
    <dbReference type="NCBI Taxonomy" id="83184"/>
    <lineage>
        <taxon>Eukaryota</taxon>
        <taxon>Fungi</taxon>
        <taxon>Dikarya</taxon>
        <taxon>Ascomycota</taxon>
        <taxon>Pezizomycotina</taxon>
        <taxon>Sordariomycetes</taxon>
        <taxon>Sordariomycetidae</taxon>
        <taxon>Diaporthales</taxon>
        <taxon>Diaporthaceae</taxon>
        <taxon>Diaporthe</taxon>
        <taxon>Diaporthe eres species complex</taxon>
    </lineage>
</organism>
<keyword evidence="1" id="KW-0732">Signal</keyword>
<feature type="chain" id="PRO_5045044432" evidence="1">
    <location>
        <begin position="21"/>
        <end position="255"/>
    </location>
</feature>
<reference evidence="2 3" key="1">
    <citation type="submission" date="2024-02" db="EMBL/GenBank/DDBJ databases">
        <title>De novo assembly and annotation of 12 fungi associated with fruit tree decline syndrome in Ontario, Canada.</title>
        <authorList>
            <person name="Sulman M."/>
            <person name="Ellouze W."/>
            <person name="Ilyukhin E."/>
        </authorList>
    </citation>
    <scope>NUCLEOTIDE SEQUENCE [LARGE SCALE GENOMIC DNA]</scope>
    <source>
        <strain evidence="2 3">M169</strain>
    </source>
</reference>
<comment type="caution">
    <text evidence="2">The sequence shown here is derived from an EMBL/GenBank/DDBJ whole genome shotgun (WGS) entry which is preliminary data.</text>
</comment>
<feature type="signal peptide" evidence="1">
    <location>
        <begin position="1"/>
        <end position="20"/>
    </location>
</feature>